<dbReference type="Proteomes" id="UP001187734">
    <property type="component" value="Unassembled WGS sequence"/>
</dbReference>
<protein>
    <recommendedName>
        <fullName evidence="1">DUF7918 domain-containing protein</fullName>
    </recommendedName>
</protein>
<comment type="caution">
    <text evidence="2">The sequence shown here is derived from an EMBL/GenBank/DDBJ whole genome shotgun (WGS) entry which is preliminary data.</text>
</comment>
<dbReference type="InterPro" id="IPR057678">
    <property type="entry name" value="DUF7918"/>
</dbReference>
<evidence type="ECO:0000259" key="1">
    <source>
        <dbReference type="Pfam" id="PF25534"/>
    </source>
</evidence>
<dbReference type="PANTHER" id="PTHR36223:SF1">
    <property type="entry name" value="TRANSCRIPTION ELONGATION FACTOR EAF N-TERMINAL DOMAIN-CONTAINING PROTEIN"/>
    <property type="match status" value="1"/>
</dbReference>
<sequence>MAVLDEVPHITARVRVAGELATEYSPLDDQEAIVISDQEGPKVPTAHCYIESKSDAQFVIESTVTPSFKFSKGHDCIVVDVYIDGQPMCGQILCKSVIRDQPGTFKLSTAQQVGRSGRPVAKKFVFAAITKNCDPSTKDRASDDIERAKTLGKIHLILQTGQYKGSLPWKSDFEAKNQQLDLMEKALKGKEISHATVLAESSEKALSTYGVVEKRRKFGEFVFHYRSYQALQHEMIIPRTPSPGLSSGTGLVDEALTQFSERDTRRLAMERLQENLVKDESPRVKREADRSPCTPRQWKMVKIDDGKVAVDLTED</sequence>
<accession>A0AAE8M7G5</accession>
<proteinExistence type="predicted"/>
<feature type="domain" description="DUF7918" evidence="1">
    <location>
        <begin position="10"/>
        <end position="240"/>
    </location>
</feature>
<evidence type="ECO:0000313" key="2">
    <source>
        <dbReference type="EMBL" id="SPJ75652.1"/>
    </source>
</evidence>
<evidence type="ECO:0000313" key="3">
    <source>
        <dbReference type="Proteomes" id="UP001187734"/>
    </source>
</evidence>
<gene>
    <name evidence="2" type="ORF">FTOL_05383</name>
</gene>
<keyword evidence="3" id="KW-1185">Reference proteome</keyword>
<organism evidence="2 3">
    <name type="scientific">Fusarium torulosum</name>
    <dbReference type="NCBI Taxonomy" id="33205"/>
    <lineage>
        <taxon>Eukaryota</taxon>
        <taxon>Fungi</taxon>
        <taxon>Dikarya</taxon>
        <taxon>Ascomycota</taxon>
        <taxon>Pezizomycotina</taxon>
        <taxon>Sordariomycetes</taxon>
        <taxon>Hypocreomycetidae</taxon>
        <taxon>Hypocreales</taxon>
        <taxon>Nectriaceae</taxon>
        <taxon>Fusarium</taxon>
    </lineage>
</organism>
<reference evidence="2" key="1">
    <citation type="submission" date="2018-03" db="EMBL/GenBank/DDBJ databases">
        <authorList>
            <person name="Guldener U."/>
        </authorList>
    </citation>
    <scope>NUCLEOTIDE SEQUENCE</scope>
</reference>
<dbReference type="EMBL" id="ONZP01000171">
    <property type="protein sequence ID" value="SPJ75652.1"/>
    <property type="molecule type" value="Genomic_DNA"/>
</dbReference>
<dbReference type="PANTHER" id="PTHR36223">
    <property type="entry name" value="BETA-LACTAMASE-TYPE TRANSPEPTIDASE FOLD DOMAIN CONTAINING PROTEIN"/>
    <property type="match status" value="1"/>
</dbReference>
<dbReference type="AlphaFoldDB" id="A0AAE8M7G5"/>
<dbReference type="Pfam" id="PF25534">
    <property type="entry name" value="DUF7918"/>
    <property type="match status" value="1"/>
</dbReference>
<name>A0AAE8M7G5_9HYPO</name>